<feature type="chain" id="PRO_5003921700" evidence="1">
    <location>
        <begin position="21"/>
        <end position="59"/>
    </location>
</feature>
<evidence type="ECO:0000256" key="1">
    <source>
        <dbReference type="SAM" id="SignalP"/>
    </source>
</evidence>
<keyword evidence="3" id="KW-1185">Reference proteome</keyword>
<gene>
    <name evidence="2" type="ORF">OOA_11288</name>
</gene>
<dbReference type="EMBL" id="AKKL01000031">
    <property type="protein sequence ID" value="EKT61138.1"/>
    <property type="molecule type" value="Genomic_DNA"/>
</dbReference>
<dbReference type="AlphaFoldDB" id="K8WKJ8"/>
<reference evidence="2 3" key="1">
    <citation type="journal article" date="2012" name="BMC Genomics">
        <title>Comparative genomics of bacteria in the genus Providencia isolated from wild Drosophila melanogaster.</title>
        <authorList>
            <person name="Galac M.R."/>
            <person name="Lazzaro B.P."/>
        </authorList>
    </citation>
    <scope>NUCLEOTIDE SEQUENCE [LARGE SCALE GENOMIC DNA]</scope>
    <source>
        <strain evidence="2 3">DSM 19968</strain>
    </source>
</reference>
<feature type="signal peptide" evidence="1">
    <location>
        <begin position="1"/>
        <end position="20"/>
    </location>
</feature>
<proteinExistence type="predicted"/>
<keyword evidence="1" id="KW-0732">Signal</keyword>
<dbReference type="Proteomes" id="UP000009336">
    <property type="component" value="Unassembled WGS sequence"/>
</dbReference>
<accession>K8WKJ8</accession>
<dbReference type="InterPro" id="IPR006513">
    <property type="entry name" value="YtfJ_HI0045"/>
</dbReference>
<comment type="caution">
    <text evidence="2">The sequence shown here is derived from an EMBL/GenBank/DDBJ whole genome shotgun (WGS) entry which is preliminary data.</text>
</comment>
<dbReference type="PATRIC" id="fig|1141662.3.peg.2284"/>
<dbReference type="STRING" id="1141662.OOA_11288"/>
<organism evidence="2 3">
    <name type="scientific">Providencia burhodogranariea DSM 19968</name>
    <dbReference type="NCBI Taxonomy" id="1141662"/>
    <lineage>
        <taxon>Bacteria</taxon>
        <taxon>Pseudomonadati</taxon>
        <taxon>Pseudomonadota</taxon>
        <taxon>Gammaproteobacteria</taxon>
        <taxon>Enterobacterales</taxon>
        <taxon>Morganellaceae</taxon>
        <taxon>Providencia</taxon>
    </lineage>
</organism>
<name>K8WKJ8_9GAMM</name>
<evidence type="ECO:0000313" key="3">
    <source>
        <dbReference type="Proteomes" id="UP000009336"/>
    </source>
</evidence>
<dbReference type="HOGENOM" id="CLU_2956936_0_0_6"/>
<protein>
    <submittedName>
        <fullName evidence="2">Uncharacterized protein</fullName>
    </submittedName>
</protein>
<sequence length="59" mass="6573">MIKKHFLIACLLTLSSTALANPIQLNQPVPTVSVSSKGEMLLNKEGKFSYQNWQSQQLP</sequence>
<dbReference type="eggNOG" id="COG3054">
    <property type="taxonomic scope" value="Bacteria"/>
</dbReference>
<evidence type="ECO:0000313" key="2">
    <source>
        <dbReference type="EMBL" id="EKT61138.1"/>
    </source>
</evidence>
<dbReference type="Pfam" id="PF09695">
    <property type="entry name" value="YtfJ_HI0045"/>
    <property type="match status" value="1"/>
</dbReference>